<comment type="caution">
    <text evidence="1">The sequence shown here is derived from an EMBL/GenBank/DDBJ whole genome shotgun (WGS) entry which is preliminary data.</text>
</comment>
<name>A0ACC6MDC1_MYCPF</name>
<accession>A0ACC6MDC1</accession>
<dbReference type="EMBL" id="JAOXLN010000004">
    <property type="protein sequence ID" value="MDZ5084962.1"/>
    <property type="molecule type" value="Genomic_DNA"/>
</dbReference>
<organism evidence="1 2">
    <name type="scientific">Mycolicibacterium parafortuitum</name>
    <name type="common">Mycobacterium parafortuitum</name>
    <dbReference type="NCBI Taxonomy" id="39692"/>
    <lineage>
        <taxon>Bacteria</taxon>
        <taxon>Bacillati</taxon>
        <taxon>Actinomycetota</taxon>
        <taxon>Actinomycetes</taxon>
        <taxon>Mycobacteriales</taxon>
        <taxon>Mycobacteriaceae</taxon>
        <taxon>Mycolicibacterium</taxon>
    </lineage>
</organism>
<gene>
    <name evidence="1" type="ORF">OHX15_06135</name>
</gene>
<evidence type="ECO:0000313" key="1">
    <source>
        <dbReference type="EMBL" id="MDZ5084962.1"/>
    </source>
</evidence>
<protein>
    <submittedName>
        <fullName evidence="1">SDR family oxidoreductase</fullName>
    </submittedName>
</protein>
<sequence length="537" mass="57036">MVVNSEGLHIAVFEEGRSDGPTVLLVSGHPDTHTVWDPVVAHLQDRFRIVRYDPRGAGDSSVPSGTAAYRLARLADDFAAVLAAISVDSDVHVVAHGWGSSAVWEHLTGPRGGTSVASFTSVAGTDLTHLRRYLVDSLRHPHRPRRFLRGAAQLGRLAAAAPRLLSDKQCRANVRGDGAGGDLDVDVPVQLIVATADEYLGPHVYDDMAARVTQLWRRDVKAGRDIVSSHPQVLARAVTQFVEHLRGAPAARELRRAQVGRARNAFTDNLVAVTGAGSGIGRETALAFARAGADVVISDIDQQGLAETARRVAAEGAEAHSYRLDVADAAAVEAFAAQVCATHGVPDVVVNNAGVGHAGFFLDTPAEEFDRVMDINFGGVVNGCRAFAPRLVERGIGGHIVNVASMASYTPVNVMNAYCTSKAAVFMFSDCLRAELDAAGVGLTTICPGVIGTNIVETTRFSLPQARLGEVDTVRGRARRGFSVRRYGPEKVAAAIVDAVVRKQAVRPVTFEAYAVYGVSHALPQVMRSTARGGNIL</sequence>
<dbReference type="Proteomes" id="UP001289645">
    <property type="component" value="Unassembled WGS sequence"/>
</dbReference>
<keyword evidence="2" id="KW-1185">Reference proteome</keyword>
<proteinExistence type="predicted"/>
<evidence type="ECO:0000313" key="2">
    <source>
        <dbReference type="Proteomes" id="UP001289645"/>
    </source>
</evidence>
<reference evidence="1 2" key="1">
    <citation type="journal article" date="2021" name="Chemosphere">
        <title>Bioballs carrying a syntrophic Rhodococcus and Mycolicibacterium consortium for simultaneous sorption and biodegradation of fuel oil in contaminated freshwater.</title>
        <authorList>
            <person name="Naloka K."/>
            <person name="Polrit D."/>
            <person name="Muangchinda C."/>
            <person name="Thoetkiattikul H."/>
            <person name="Pinyakong O."/>
        </authorList>
    </citation>
    <scope>NUCLEOTIDE SEQUENCE [LARGE SCALE GENOMIC DNA]</scope>
    <source>
        <strain evidence="1 2">J101</strain>
    </source>
</reference>